<dbReference type="PANTHER" id="PTHR46332:SF5">
    <property type="entry name" value="ASPARTATE BETA-HYDROXYLASE DOMAIN CONTAINING 2"/>
    <property type="match status" value="1"/>
</dbReference>
<organism evidence="6 7">
    <name type="scientific">Rhodanobacter umsongensis</name>
    <dbReference type="NCBI Taxonomy" id="633153"/>
    <lineage>
        <taxon>Bacteria</taxon>
        <taxon>Pseudomonadati</taxon>
        <taxon>Pseudomonadota</taxon>
        <taxon>Gammaproteobacteria</taxon>
        <taxon>Lysobacterales</taxon>
        <taxon>Rhodanobacteraceae</taxon>
        <taxon>Rhodanobacter</taxon>
    </lineage>
</organism>
<protein>
    <submittedName>
        <fullName evidence="6">Aspartyl/asparaginyl beta-hydroxylase domain-containing protein</fullName>
    </submittedName>
</protein>
<keyword evidence="2" id="KW-0223">Dioxygenase</keyword>
<dbReference type="InterPro" id="IPR027443">
    <property type="entry name" value="IPNS-like_sf"/>
</dbReference>
<dbReference type="Pfam" id="PF05118">
    <property type="entry name" value="Asp_Arg_Hydrox"/>
    <property type="match status" value="1"/>
</dbReference>
<dbReference type="InterPro" id="IPR019734">
    <property type="entry name" value="TPR_rpt"/>
</dbReference>
<dbReference type="InterPro" id="IPR007803">
    <property type="entry name" value="Asp/Arg/Pro-Hydrxlase"/>
</dbReference>
<evidence type="ECO:0000256" key="2">
    <source>
        <dbReference type="ARBA" id="ARBA00022964"/>
    </source>
</evidence>
<feature type="repeat" description="TPR" evidence="4">
    <location>
        <begin position="9"/>
        <end position="42"/>
    </location>
</feature>
<feature type="domain" description="Aspartyl/asparaginy/proline hydroxylase" evidence="5">
    <location>
        <begin position="244"/>
        <end position="411"/>
    </location>
</feature>
<comment type="similarity">
    <text evidence="1">Belongs to the aspartyl/asparaginyl beta-hydroxylase family.</text>
</comment>
<dbReference type="SUPFAM" id="SSF48452">
    <property type="entry name" value="TPR-like"/>
    <property type="match status" value="1"/>
</dbReference>
<dbReference type="PROSITE" id="PS50005">
    <property type="entry name" value="TPR"/>
    <property type="match status" value="2"/>
</dbReference>
<dbReference type="SMART" id="SM00028">
    <property type="entry name" value="TPR"/>
    <property type="match status" value="4"/>
</dbReference>
<evidence type="ECO:0000256" key="3">
    <source>
        <dbReference type="ARBA" id="ARBA00023002"/>
    </source>
</evidence>
<dbReference type="EMBL" id="JBHSMK010000010">
    <property type="protein sequence ID" value="MFC5438207.1"/>
    <property type="molecule type" value="Genomic_DNA"/>
</dbReference>
<evidence type="ECO:0000313" key="7">
    <source>
        <dbReference type="Proteomes" id="UP001596013"/>
    </source>
</evidence>
<accession>A0ABW0JQW9</accession>
<evidence type="ECO:0000259" key="5">
    <source>
        <dbReference type="Pfam" id="PF05118"/>
    </source>
</evidence>
<keyword evidence="7" id="KW-1185">Reference proteome</keyword>
<dbReference type="InterPro" id="IPR051821">
    <property type="entry name" value="Asp/Asn_beta-hydroxylase"/>
</dbReference>
<evidence type="ECO:0000256" key="1">
    <source>
        <dbReference type="ARBA" id="ARBA00007730"/>
    </source>
</evidence>
<dbReference type="Pfam" id="PF14559">
    <property type="entry name" value="TPR_19"/>
    <property type="match status" value="1"/>
</dbReference>
<dbReference type="SUPFAM" id="SSF51197">
    <property type="entry name" value="Clavaminate synthase-like"/>
    <property type="match status" value="1"/>
</dbReference>
<dbReference type="Gene3D" id="2.60.120.330">
    <property type="entry name" value="B-lactam Antibiotic, Isopenicillin N Synthase, Chain"/>
    <property type="match status" value="1"/>
</dbReference>
<dbReference type="RefSeq" id="WP_377306818.1">
    <property type="nucleotide sequence ID" value="NZ_JBHSMK010000010.1"/>
</dbReference>
<reference evidence="7" key="1">
    <citation type="journal article" date="2019" name="Int. J. Syst. Evol. Microbiol.">
        <title>The Global Catalogue of Microorganisms (GCM) 10K type strain sequencing project: providing services to taxonomists for standard genome sequencing and annotation.</title>
        <authorList>
            <consortium name="The Broad Institute Genomics Platform"/>
            <consortium name="The Broad Institute Genome Sequencing Center for Infectious Disease"/>
            <person name="Wu L."/>
            <person name="Ma J."/>
        </authorList>
    </citation>
    <scope>NUCLEOTIDE SEQUENCE [LARGE SCALE GENOMIC DNA]</scope>
    <source>
        <strain evidence="7">JCM 17130</strain>
    </source>
</reference>
<name>A0ABW0JQW9_9GAMM</name>
<dbReference type="PANTHER" id="PTHR46332">
    <property type="entry name" value="ASPARTATE BETA-HYDROXYLASE DOMAIN-CONTAINING PROTEIN 2"/>
    <property type="match status" value="1"/>
</dbReference>
<comment type="caution">
    <text evidence="6">The sequence shown here is derived from an EMBL/GenBank/DDBJ whole genome shotgun (WGS) entry which is preliminary data.</text>
</comment>
<gene>
    <name evidence="6" type="ORF">ACFPME_16725</name>
</gene>
<dbReference type="Gene3D" id="1.25.40.10">
    <property type="entry name" value="Tetratricopeptide repeat domain"/>
    <property type="match status" value="1"/>
</dbReference>
<keyword evidence="3" id="KW-0560">Oxidoreductase</keyword>
<proteinExistence type="inferred from homology"/>
<keyword evidence="4" id="KW-0802">TPR repeat</keyword>
<dbReference type="InterPro" id="IPR011990">
    <property type="entry name" value="TPR-like_helical_dom_sf"/>
</dbReference>
<evidence type="ECO:0000256" key="4">
    <source>
        <dbReference type="PROSITE-ProRule" id="PRU00339"/>
    </source>
</evidence>
<sequence>MDSPPDTAPATWRAQALAGLQRGDMTLAEQAFSRLLEVRPDDAEALQFLATRQLGRGDTVRAIELLQAARRSQPQDAAILHQLGSAQMLAGDLHAAADSLRKGLELAPGMFVARLRLGVVFEQQGHRHEAMTAYLGAIHAAQARGRWLSDETTAPGVRDAVKHATQYVAAGRRELFAATIEPLRQRYGPAELARVDHCLAIYLHEQPAPLPDPRQRPGFLYFPGVPSQTFYPRERFPAHARLEAAVDVIRDELRAVLSDAGNDLVPFLGAPSAEAVAARLLDASGTQEPAWDAFFFYRHGVRHDGNCARCPRTIGLLDSLPLVRVRDHAPETLYSLLRPGTHILPHRGVTNTRLVTHLPLIVPPDCALRVGGETHVWEEGRCVTFDDTFEHEAWNHSEQTRVVLIMDSWNPDLSEVERAAVADLVAAIGDFNRSGAIPAPSAT</sequence>
<evidence type="ECO:0000313" key="6">
    <source>
        <dbReference type="EMBL" id="MFC5438207.1"/>
    </source>
</evidence>
<dbReference type="Proteomes" id="UP001596013">
    <property type="component" value="Unassembled WGS sequence"/>
</dbReference>
<feature type="repeat" description="TPR" evidence="4">
    <location>
        <begin position="77"/>
        <end position="110"/>
    </location>
</feature>